<evidence type="ECO:0000256" key="2">
    <source>
        <dbReference type="ARBA" id="ARBA00012962"/>
    </source>
</evidence>
<feature type="domain" description="Quinate/shikimate 5-dehydrogenase/glutamyl-tRNA reductase" evidence="8">
    <location>
        <begin position="131"/>
        <end position="201"/>
    </location>
</feature>
<dbReference type="InterPro" id="IPR013708">
    <property type="entry name" value="Shikimate_DH-bd_N"/>
</dbReference>
<dbReference type="Gene3D" id="3.40.50.720">
    <property type="entry name" value="NAD(P)-binding Rossmann-like Domain"/>
    <property type="match status" value="1"/>
</dbReference>
<dbReference type="AlphaFoldDB" id="A0A0A3YR18"/>
<dbReference type="Gene3D" id="3.40.50.10860">
    <property type="entry name" value="Leucine Dehydrogenase, chain A, domain 1"/>
    <property type="match status" value="1"/>
</dbReference>
<dbReference type="UniPathway" id="UPA00053">
    <property type="reaction ID" value="UER00087"/>
</dbReference>
<evidence type="ECO:0000256" key="1">
    <source>
        <dbReference type="ARBA" id="ARBA00004871"/>
    </source>
</evidence>
<dbReference type="OrthoDB" id="9792692at2"/>
<keyword evidence="6" id="KW-0057">Aromatic amino acid biosynthesis</keyword>
<dbReference type="RefSeq" id="WP_034896805.1">
    <property type="nucleotide sequence ID" value="NZ_JRUQ01000056.1"/>
</dbReference>
<dbReference type="EMBL" id="JRUQ01000056">
    <property type="protein sequence ID" value="KGT89272.1"/>
    <property type="molecule type" value="Genomic_DNA"/>
</dbReference>
<dbReference type="PANTHER" id="PTHR21089:SF1">
    <property type="entry name" value="BIFUNCTIONAL 3-DEHYDROQUINATE DEHYDRATASE_SHIKIMATE DEHYDROGENASE, CHLOROPLASTIC"/>
    <property type="match status" value="1"/>
</dbReference>
<evidence type="ECO:0000259" key="9">
    <source>
        <dbReference type="Pfam" id="PF08501"/>
    </source>
</evidence>
<evidence type="ECO:0000256" key="5">
    <source>
        <dbReference type="ARBA" id="ARBA00023002"/>
    </source>
</evidence>
<accession>A0A0A3YR18</accession>
<evidence type="ECO:0000256" key="3">
    <source>
        <dbReference type="ARBA" id="ARBA00022605"/>
    </source>
</evidence>
<dbReference type="InterPro" id="IPR022893">
    <property type="entry name" value="Shikimate_DH_fam"/>
</dbReference>
<feature type="domain" description="Shikimate dehydrogenase substrate binding N-terminal" evidence="9">
    <location>
        <begin position="16"/>
        <end position="100"/>
    </location>
</feature>
<gene>
    <name evidence="10" type="ORF">NG99_19925</name>
</gene>
<evidence type="ECO:0000313" key="11">
    <source>
        <dbReference type="Proteomes" id="UP000030351"/>
    </source>
</evidence>
<dbReference type="InterPro" id="IPR046346">
    <property type="entry name" value="Aminoacid_DH-like_N_sf"/>
</dbReference>
<dbReference type="Proteomes" id="UP000030351">
    <property type="component" value="Unassembled WGS sequence"/>
</dbReference>
<comment type="caution">
    <text evidence="10">The sequence shown here is derived from an EMBL/GenBank/DDBJ whole genome shotgun (WGS) entry which is preliminary data.</text>
</comment>
<comment type="pathway">
    <text evidence="1">Metabolic intermediate biosynthesis; chorismate biosynthesis; chorismate from D-erythrose 4-phosphate and phosphoenolpyruvate: step 4/7.</text>
</comment>
<evidence type="ECO:0000256" key="7">
    <source>
        <dbReference type="ARBA" id="ARBA00049442"/>
    </source>
</evidence>
<dbReference type="eggNOG" id="COG0169">
    <property type="taxonomic scope" value="Bacteria"/>
</dbReference>
<dbReference type="EC" id="1.1.1.25" evidence="2"/>
<dbReference type="GO" id="GO:0004764">
    <property type="term" value="F:shikimate 3-dehydrogenase (NADP+) activity"/>
    <property type="evidence" value="ECO:0007669"/>
    <property type="project" value="UniProtKB-EC"/>
</dbReference>
<comment type="catalytic activity">
    <reaction evidence="7">
        <text>shikimate + NADP(+) = 3-dehydroshikimate + NADPH + H(+)</text>
        <dbReference type="Rhea" id="RHEA:17737"/>
        <dbReference type="ChEBI" id="CHEBI:15378"/>
        <dbReference type="ChEBI" id="CHEBI:16630"/>
        <dbReference type="ChEBI" id="CHEBI:36208"/>
        <dbReference type="ChEBI" id="CHEBI:57783"/>
        <dbReference type="ChEBI" id="CHEBI:58349"/>
        <dbReference type="EC" id="1.1.1.25"/>
    </reaction>
</comment>
<dbReference type="PANTHER" id="PTHR21089">
    <property type="entry name" value="SHIKIMATE DEHYDROGENASE"/>
    <property type="match status" value="1"/>
</dbReference>
<dbReference type="SUPFAM" id="SSF53223">
    <property type="entry name" value="Aminoacid dehydrogenase-like, N-terminal domain"/>
    <property type="match status" value="1"/>
</dbReference>
<protein>
    <recommendedName>
        <fullName evidence="2">shikimate dehydrogenase (NADP(+))</fullName>
        <ecNumber evidence="2">1.1.1.25</ecNumber>
    </recommendedName>
</protein>
<dbReference type="Pfam" id="PF01488">
    <property type="entry name" value="Shikimate_DH"/>
    <property type="match status" value="1"/>
</dbReference>
<dbReference type="SUPFAM" id="SSF51735">
    <property type="entry name" value="NAD(P)-binding Rossmann-fold domains"/>
    <property type="match status" value="1"/>
</dbReference>
<dbReference type="GO" id="GO:0008652">
    <property type="term" value="P:amino acid biosynthetic process"/>
    <property type="evidence" value="ECO:0007669"/>
    <property type="project" value="UniProtKB-KW"/>
</dbReference>
<dbReference type="GO" id="GO:0009073">
    <property type="term" value="P:aromatic amino acid family biosynthetic process"/>
    <property type="evidence" value="ECO:0007669"/>
    <property type="project" value="UniProtKB-KW"/>
</dbReference>
<keyword evidence="5" id="KW-0560">Oxidoreductase</keyword>
<reference evidence="10 11" key="1">
    <citation type="submission" date="2014-10" db="EMBL/GenBank/DDBJ databases">
        <title>Genome sequence of Erwinia typographi M043b.</title>
        <authorList>
            <person name="Chan K.-G."/>
            <person name="Tan W.-S."/>
        </authorList>
    </citation>
    <scope>NUCLEOTIDE SEQUENCE [LARGE SCALE GENOMIC DNA]</scope>
    <source>
        <strain evidence="10 11">M043b</strain>
    </source>
</reference>
<keyword evidence="11" id="KW-1185">Reference proteome</keyword>
<evidence type="ECO:0000256" key="4">
    <source>
        <dbReference type="ARBA" id="ARBA00022857"/>
    </source>
</evidence>
<dbReference type="STRING" id="371042.NG99_19925"/>
<dbReference type="GO" id="GO:0019632">
    <property type="term" value="P:shikimate metabolic process"/>
    <property type="evidence" value="ECO:0007669"/>
    <property type="project" value="TreeGrafter"/>
</dbReference>
<organism evidence="10 11">
    <name type="scientific">Erwinia typographi</name>
    <dbReference type="NCBI Taxonomy" id="371042"/>
    <lineage>
        <taxon>Bacteria</taxon>
        <taxon>Pseudomonadati</taxon>
        <taxon>Pseudomonadota</taxon>
        <taxon>Gammaproteobacteria</taxon>
        <taxon>Enterobacterales</taxon>
        <taxon>Erwiniaceae</taxon>
        <taxon>Erwinia</taxon>
    </lineage>
</organism>
<sequence length="268" mass="28782">MDILEQVDGKLAILGILGDPISQVKAPLMMNAELKRLQIADTLMVPFHVNSEGLKQLVIGLKSLQNFRGAIVTMPHKKAILPLLDQLSVQAKAIGACNVIRKEADGSLSGTMLDGEGLVSSLISNGHPVLNKSVYLAGAGGAACAIAHALAAHGVSKLTIYNRSRNKAEALRQTLQNQYAGITVGIGSNEPVHHDIAINATSVGMGSDESVPFSVEKLQNSALVCDIIIFPERTKLLQDAERKGHPTHYGRAMLQHQISLMREYMLNQ</sequence>
<dbReference type="InterPro" id="IPR006151">
    <property type="entry name" value="Shikm_DH/Glu-tRNA_Rdtase"/>
</dbReference>
<keyword evidence="3" id="KW-0028">Amino-acid biosynthesis</keyword>
<proteinExistence type="predicted"/>
<evidence type="ECO:0000256" key="6">
    <source>
        <dbReference type="ARBA" id="ARBA00023141"/>
    </source>
</evidence>
<name>A0A0A3YR18_9GAMM</name>
<evidence type="ECO:0000259" key="8">
    <source>
        <dbReference type="Pfam" id="PF01488"/>
    </source>
</evidence>
<dbReference type="GO" id="GO:0009423">
    <property type="term" value="P:chorismate biosynthetic process"/>
    <property type="evidence" value="ECO:0007669"/>
    <property type="project" value="UniProtKB-UniPathway"/>
</dbReference>
<dbReference type="Pfam" id="PF08501">
    <property type="entry name" value="Shikimate_dh_N"/>
    <property type="match status" value="1"/>
</dbReference>
<keyword evidence="4" id="KW-0521">NADP</keyword>
<evidence type="ECO:0000313" key="10">
    <source>
        <dbReference type="EMBL" id="KGT89272.1"/>
    </source>
</evidence>
<dbReference type="InterPro" id="IPR036291">
    <property type="entry name" value="NAD(P)-bd_dom_sf"/>
</dbReference>